<feature type="region of interest" description="Disordered" evidence="1">
    <location>
        <begin position="239"/>
        <end position="258"/>
    </location>
</feature>
<protein>
    <submittedName>
        <fullName evidence="2">Uncharacterized protein</fullName>
    </submittedName>
</protein>
<sequence>MSFVRCSFSTKWRHVAGGTPMPTVFEEEPSRGFVNGHMLLQSKTGAPRPTPTGSVASATAAVFASPASSPEASSGESSGASSESTSATLVASPALLTPPREESATPTDSDPDPGASPDFGTEPIEVLDDTNVSHMITALEQLTGNPDLFPRGWRTVVDVNDVLGTAHDYVHDTAVGSARHATRRALRHSYAKAIADVDADSIVFLGREDLTDIMRKLRLEMPSPTQQFVNPADLVLLPDGDHDGHTTSAGLDDNGLQVGNAASYDSEATINEEDGTDEDGRERRPEPVHAPKHPHGKKPYLAHHGVVGGYWSLWKKVACGQKLKEQVVYISPREAFRQYRRRRAMAKSRRQKGGEHGTGASCLRSEEVQSNTETR</sequence>
<gene>
    <name evidence="2" type="ORF">SPI_04791</name>
</gene>
<feature type="compositionally biased region" description="Basic and acidic residues" evidence="1">
    <location>
        <begin position="278"/>
        <end position="289"/>
    </location>
</feature>
<feature type="region of interest" description="Disordered" evidence="1">
    <location>
        <begin position="263"/>
        <end position="300"/>
    </location>
</feature>
<feature type="compositionally biased region" description="Low complexity" evidence="1">
    <location>
        <begin position="67"/>
        <end position="88"/>
    </location>
</feature>
<evidence type="ECO:0000256" key="1">
    <source>
        <dbReference type="SAM" id="MobiDB-lite"/>
    </source>
</evidence>
<organism evidence="2 3">
    <name type="scientific">Niveomyces insectorum RCEF 264</name>
    <dbReference type="NCBI Taxonomy" id="1081102"/>
    <lineage>
        <taxon>Eukaryota</taxon>
        <taxon>Fungi</taxon>
        <taxon>Dikarya</taxon>
        <taxon>Ascomycota</taxon>
        <taxon>Pezizomycotina</taxon>
        <taxon>Sordariomycetes</taxon>
        <taxon>Hypocreomycetidae</taxon>
        <taxon>Hypocreales</taxon>
        <taxon>Cordycipitaceae</taxon>
        <taxon>Niveomyces</taxon>
    </lineage>
</organism>
<comment type="caution">
    <text evidence="2">The sequence shown here is derived from an EMBL/GenBank/DDBJ whole genome shotgun (WGS) entry which is preliminary data.</text>
</comment>
<feature type="region of interest" description="Disordered" evidence="1">
    <location>
        <begin position="67"/>
        <end position="124"/>
    </location>
</feature>
<accession>A0A167UUR8</accession>
<feature type="compositionally biased region" description="Basic residues" evidence="1">
    <location>
        <begin position="290"/>
        <end position="300"/>
    </location>
</feature>
<feature type="region of interest" description="Disordered" evidence="1">
    <location>
        <begin position="341"/>
        <end position="375"/>
    </location>
</feature>
<evidence type="ECO:0000313" key="2">
    <source>
        <dbReference type="EMBL" id="OAA61932.1"/>
    </source>
</evidence>
<reference evidence="2 3" key="1">
    <citation type="journal article" date="2016" name="Genome Biol. Evol.">
        <title>Divergent and convergent evolution of fungal pathogenicity.</title>
        <authorList>
            <person name="Shang Y."/>
            <person name="Xiao G."/>
            <person name="Zheng P."/>
            <person name="Cen K."/>
            <person name="Zhan S."/>
            <person name="Wang C."/>
        </authorList>
    </citation>
    <scope>NUCLEOTIDE SEQUENCE [LARGE SCALE GENOMIC DNA]</scope>
    <source>
        <strain evidence="2 3">RCEF 264</strain>
    </source>
</reference>
<feature type="compositionally biased region" description="Basic residues" evidence="1">
    <location>
        <begin position="341"/>
        <end position="351"/>
    </location>
</feature>
<dbReference type="Proteomes" id="UP000076874">
    <property type="component" value="Unassembled WGS sequence"/>
</dbReference>
<keyword evidence="3" id="KW-1185">Reference proteome</keyword>
<dbReference type="EMBL" id="AZHD01000007">
    <property type="protein sequence ID" value="OAA61932.1"/>
    <property type="molecule type" value="Genomic_DNA"/>
</dbReference>
<evidence type="ECO:0000313" key="3">
    <source>
        <dbReference type="Proteomes" id="UP000076874"/>
    </source>
</evidence>
<dbReference type="AlphaFoldDB" id="A0A167UUR8"/>
<proteinExistence type="predicted"/>
<name>A0A167UUR8_9HYPO</name>